<comment type="caution">
    <text evidence="9">The sequence shown here is derived from an EMBL/GenBank/DDBJ whole genome shotgun (WGS) entry which is preliminary data.</text>
</comment>
<dbReference type="PANTHER" id="PTHR30385:SF4">
    <property type="entry name" value="RNA POLYMERASE SIGMA-E FACTOR"/>
    <property type="match status" value="1"/>
</dbReference>
<evidence type="ECO:0000256" key="4">
    <source>
        <dbReference type="ARBA" id="ARBA00023163"/>
    </source>
</evidence>
<sequence>MTYTQSSSVEQVQDTSAAPPPSVSRRAPRHTDRYEHLAPLFAELARLGPDDPRRVELRRRLITGFLPVAHNIARKYAYRGENADDLEQVANLGLVQAVDRFDPGRGIDFLSFAVPTITGEVQRHFRDRQAAIRLPRPIWDLQTRVSQAASELSQRNGRAPTPRELAAHLEVDLEAVVEAVQAVFETRTSSLDEPLRRSEQDSGESTELAAVLGDADPSLDLVEDRVSLAPLLDALPAREREILLLRFYGNMTQTEIAKRVGISQMHVSRLLAATLAQLRQHLA</sequence>
<evidence type="ECO:0000259" key="7">
    <source>
        <dbReference type="Pfam" id="PF04542"/>
    </source>
</evidence>
<dbReference type="InterPro" id="IPR007630">
    <property type="entry name" value="RNA_pol_sigma70_r4"/>
</dbReference>
<dbReference type="InterPro" id="IPR000943">
    <property type="entry name" value="RNA_pol_sigma70"/>
</dbReference>
<evidence type="ECO:0000256" key="2">
    <source>
        <dbReference type="ARBA" id="ARBA00023082"/>
    </source>
</evidence>
<dbReference type="InterPro" id="IPR013325">
    <property type="entry name" value="RNA_pol_sigma_r2"/>
</dbReference>
<dbReference type="SUPFAM" id="SSF88946">
    <property type="entry name" value="Sigma2 domain of RNA polymerase sigma factors"/>
    <property type="match status" value="1"/>
</dbReference>
<dbReference type="GO" id="GO:0016987">
    <property type="term" value="F:sigma factor activity"/>
    <property type="evidence" value="ECO:0007669"/>
    <property type="project" value="UniProtKB-KW"/>
</dbReference>
<dbReference type="Pfam" id="PF04545">
    <property type="entry name" value="Sigma70_r4"/>
    <property type="match status" value="1"/>
</dbReference>
<dbReference type="AlphaFoldDB" id="A0A543FXA3"/>
<dbReference type="EMBL" id="VFPH01000002">
    <property type="protein sequence ID" value="TQM38466.1"/>
    <property type="molecule type" value="Genomic_DNA"/>
</dbReference>
<dbReference type="RefSeq" id="WP_246122463.1">
    <property type="nucleotide sequence ID" value="NZ_VFPH01000002.1"/>
</dbReference>
<gene>
    <name evidence="9" type="ORF">FB388_5705</name>
</gene>
<dbReference type="CDD" id="cd06171">
    <property type="entry name" value="Sigma70_r4"/>
    <property type="match status" value="1"/>
</dbReference>
<evidence type="ECO:0000256" key="1">
    <source>
        <dbReference type="ARBA" id="ARBA00023015"/>
    </source>
</evidence>
<dbReference type="Proteomes" id="UP000319818">
    <property type="component" value="Unassembled WGS sequence"/>
</dbReference>
<dbReference type="Gene3D" id="1.20.140.160">
    <property type="match status" value="1"/>
</dbReference>
<dbReference type="SUPFAM" id="SSF88659">
    <property type="entry name" value="Sigma3 and sigma4 domains of RNA polymerase sigma factors"/>
    <property type="match status" value="2"/>
</dbReference>
<name>A0A543FXA3_9PSEU</name>
<keyword evidence="3" id="KW-0238">DNA-binding</keyword>
<keyword evidence="2" id="KW-0731">Sigma factor</keyword>
<dbReference type="InterPro" id="IPR007627">
    <property type="entry name" value="RNA_pol_sigma70_r2"/>
</dbReference>
<keyword evidence="4" id="KW-0804">Transcription</keyword>
<dbReference type="GO" id="GO:0006352">
    <property type="term" value="P:DNA-templated transcription initiation"/>
    <property type="evidence" value="ECO:0007669"/>
    <property type="project" value="InterPro"/>
</dbReference>
<protein>
    <submittedName>
        <fullName evidence="9">RNA polymerase sigma-B factor</fullName>
    </submittedName>
</protein>
<dbReference type="NCBIfam" id="TIGR02980">
    <property type="entry name" value="SigBFG"/>
    <property type="match status" value="1"/>
</dbReference>
<accession>A0A543FXA3</accession>
<dbReference type="GO" id="GO:0003677">
    <property type="term" value="F:DNA binding"/>
    <property type="evidence" value="ECO:0007669"/>
    <property type="project" value="UniProtKB-KW"/>
</dbReference>
<evidence type="ECO:0000256" key="3">
    <source>
        <dbReference type="ARBA" id="ARBA00023125"/>
    </source>
</evidence>
<dbReference type="InterPro" id="IPR014284">
    <property type="entry name" value="RNA_pol_sigma-70_dom"/>
</dbReference>
<keyword evidence="10" id="KW-1185">Reference proteome</keyword>
<dbReference type="Pfam" id="PF04539">
    <property type="entry name" value="Sigma70_r3"/>
    <property type="match status" value="1"/>
</dbReference>
<keyword evidence="1" id="KW-0805">Transcription regulation</keyword>
<dbReference type="NCBIfam" id="TIGR02937">
    <property type="entry name" value="sigma70-ECF"/>
    <property type="match status" value="1"/>
</dbReference>
<evidence type="ECO:0000313" key="10">
    <source>
        <dbReference type="Proteomes" id="UP000319818"/>
    </source>
</evidence>
<evidence type="ECO:0000256" key="5">
    <source>
        <dbReference type="SAM" id="MobiDB-lite"/>
    </source>
</evidence>
<evidence type="ECO:0000313" key="9">
    <source>
        <dbReference type="EMBL" id="TQM38466.1"/>
    </source>
</evidence>
<dbReference type="InterPro" id="IPR014322">
    <property type="entry name" value="RNA_pol_sigma-B/F/G"/>
</dbReference>
<dbReference type="InterPro" id="IPR013324">
    <property type="entry name" value="RNA_pol_sigma_r3/r4-like"/>
</dbReference>
<feature type="domain" description="RNA polymerase sigma-70 region 3" evidence="6">
    <location>
        <begin position="144"/>
        <end position="198"/>
    </location>
</feature>
<feature type="domain" description="RNA polymerase sigma-70 region 4" evidence="8">
    <location>
        <begin position="231"/>
        <end position="280"/>
    </location>
</feature>
<dbReference type="InterPro" id="IPR007624">
    <property type="entry name" value="RNA_pol_sigma70_r3"/>
</dbReference>
<organism evidence="9 10">
    <name type="scientific">Pseudonocardia cypriaca</name>
    <dbReference type="NCBI Taxonomy" id="882449"/>
    <lineage>
        <taxon>Bacteria</taxon>
        <taxon>Bacillati</taxon>
        <taxon>Actinomycetota</taxon>
        <taxon>Actinomycetes</taxon>
        <taxon>Pseudonocardiales</taxon>
        <taxon>Pseudonocardiaceae</taxon>
        <taxon>Pseudonocardia</taxon>
    </lineage>
</organism>
<dbReference type="PRINTS" id="PR00046">
    <property type="entry name" value="SIGMA70FCT"/>
</dbReference>
<dbReference type="Gene3D" id="1.20.120.1810">
    <property type="match status" value="1"/>
</dbReference>
<feature type="compositionally biased region" description="Polar residues" evidence="5">
    <location>
        <begin position="1"/>
        <end position="15"/>
    </location>
</feature>
<reference evidence="9 10" key="1">
    <citation type="submission" date="2019-06" db="EMBL/GenBank/DDBJ databases">
        <title>Sequencing the genomes of 1000 actinobacteria strains.</title>
        <authorList>
            <person name="Klenk H.-P."/>
        </authorList>
    </citation>
    <scope>NUCLEOTIDE SEQUENCE [LARGE SCALE GENOMIC DNA]</scope>
    <source>
        <strain evidence="9 10">DSM 45511</strain>
    </source>
</reference>
<proteinExistence type="predicted"/>
<dbReference type="Pfam" id="PF04542">
    <property type="entry name" value="Sigma70_r2"/>
    <property type="match status" value="1"/>
</dbReference>
<evidence type="ECO:0000259" key="8">
    <source>
        <dbReference type="Pfam" id="PF04545"/>
    </source>
</evidence>
<evidence type="ECO:0000259" key="6">
    <source>
        <dbReference type="Pfam" id="PF04539"/>
    </source>
</evidence>
<feature type="domain" description="RNA polymerase sigma-70 region 2" evidence="7">
    <location>
        <begin position="61"/>
        <end position="129"/>
    </location>
</feature>
<feature type="region of interest" description="Disordered" evidence="5">
    <location>
        <begin position="1"/>
        <end position="30"/>
    </location>
</feature>
<dbReference type="PANTHER" id="PTHR30385">
    <property type="entry name" value="SIGMA FACTOR F FLAGELLAR"/>
    <property type="match status" value="1"/>
</dbReference>